<gene>
    <name evidence="2" type="ORF">OXD698_LOCUS20892</name>
</gene>
<dbReference type="EMBL" id="CAJOAZ010001687">
    <property type="protein sequence ID" value="CAF3844522.1"/>
    <property type="molecule type" value="Genomic_DNA"/>
</dbReference>
<feature type="compositionally biased region" description="Low complexity" evidence="1">
    <location>
        <begin position="89"/>
        <end position="100"/>
    </location>
</feature>
<sequence>DIQALLVVHCDYDKCNEKSNLGRIETIFHKEYNLSSVLEMLGYKTKTEENKEENTTISMMSSASSATQHDVDHQSLVSSTTQHAVDHQSSMSTSVTNSRSKNTNAPISHTTTPTNNGSNVQSINTMIYIVLMTIIFHLACMI</sequence>
<feature type="compositionally biased region" description="Polar residues" evidence="1">
    <location>
        <begin position="101"/>
        <end position="118"/>
    </location>
</feature>
<reference evidence="2" key="1">
    <citation type="submission" date="2021-02" db="EMBL/GenBank/DDBJ databases">
        <authorList>
            <person name="Nowell W R."/>
        </authorList>
    </citation>
    <scope>NUCLEOTIDE SEQUENCE</scope>
</reference>
<evidence type="ECO:0000313" key="3">
    <source>
        <dbReference type="Proteomes" id="UP000663844"/>
    </source>
</evidence>
<feature type="compositionally biased region" description="Low complexity" evidence="1">
    <location>
        <begin position="55"/>
        <end position="66"/>
    </location>
</feature>
<accession>A0A819E509</accession>
<organism evidence="2 3">
    <name type="scientific">Adineta steineri</name>
    <dbReference type="NCBI Taxonomy" id="433720"/>
    <lineage>
        <taxon>Eukaryota</taxon>
        <taxon>Metazoa</taxon>
        <taxon>Spiralia</taxon>
        <taxon>Gnathifera</taxon>
        <taxon>Rotifera</taxon>
        <taxon>Eurotatoria</taxon>
        <taxon>Bdelloidea</taxon>
        <taxon>Adinetida</taxon>
        <taxon>Adinetidae</taxon>
        <taxon>Adineta</taxon>
    </lineage>
</organism>
<comment type="caution">
    <text evidence="2">The sequence shown here is derived from an EMBL/GenBank/DDBJ whole genome shotgun (WGS) entry which is preliminary data.</text>
</comment>
<feature type="non-terminal residue" evidence="2">
    <location>
        <position position="1"/>
    </location>
</feature>
<name>A0A819E509_9BILA</name>
<dbReference type="AlphaFoldDB" id="A0A819E509"/>
<evidence type="ECO:0000256" key="1">
    <source>
        <dbReference type="SAM" id="MobiDB-lite"/>
    </source>
</evidence>
<feature type="region of interest" description="Disordered" evidence="1">
    <location>
        <begin position="47"/>
        <end position="118"/>
    </location>
</feature>
<protein>
    <submittedName>
        <fullName evidence="2">Uncharacterized protein</fullName>
    </submittedName>
</protein>
<proteinExistence type="predicted"/>
<dbReference type="Proteomes" id="UP000663844">
    <property type="component" value="Unassembled WGS sequence"/>
</dbReference>
<evidence type="ECO:0000313" key="2">
    <source>
        <dbReference type="EMBL" id="CAF3844522.1"/>
    </source>
</evidence>